<dbReference type="STRING" id="1125876.SAMN05443292_2727"/>
<keyword evidence="2" id="KW-1185">Reference proteome</keyword>
<evidence type="ECO:0000313" key="2">
    <source>
        <dbReference type="Proteomes" id="UP000198931"/>
    </source>
</evidence>
<sequence>MEYASQPLLMQVFNFNSKTIKKFFVTAVYDNKKATNKGAVEASDGNTPEQKKMILRVF</sequence>
<proteinExistence type="predicted"/>
<name>A0A1I3IPP1_9FLAO</name>
<dbReference type="AlphaFoldDB" id="A0A1I3IPP1"/>
<dbReference type="EMBL" id="FOQT01000005">
    <property type="protein sequence ID" value="SFI49948.1"/>
    <property type="molecule type" value="Genomic_DNA"/>
</dbReference>
<protein>
    <submittedName>
        <fullName evidence="1">Uncharacterized protein</fullName>
    </submittedName>
</protein>
<organism evidence="1 2">
    <name type="scientific">Halpernia frigidisoli</name>
    <dbReference type="NCBI Taxonomy" id="1125876"/>
    <lineage>
        <taxon>Bacteria</taxon>
        <taxon>Pseudomonadati</taxon>
        <taxon>Bacteroidota</taxon>
        <taxon>Flavobacteriia</taxon>
        <taxon>Flavobacteriales</taxon>
        <taxon>Weeksellaceae</taxon>
        <taxon>Chryseobacterium group</taxon>
        <taxon>Halpernia</taxon>
    </lineage>
</organism>
<dbReference type="Proteomes" id="UP000198931">
    <property type="component" value="Unassembled WGS sequence"/>
</dbReference>
<evidence type="ECO:0000313" key="1">
    <source>
        <dbReference type="EMBL" id="SFI49948.1"/>
    </source>
</evidence>
<dbReference type="RefSeq" id="WP_177205474.1">
    <property type="nucleotide sequence ID" value="NZ_FOQT01000005.1"/>
</dbReference>
<gene>
    <name evidence="1" type="ORF">SAMN05443292_2727</name>
</gene>
<reference evidence="1 2" key="1">
    <citation type="submission" date="2016-10" db="EMBL/GenBank/DDBJ databases">
        <authorList>
            <person name="de Groot N.N."/>
        </authorList>
    </citation>
    <scope>NUCLEOTIDE SEQUENCE [LARGE SCALE GENOMIC DNA]</scope>
    <source>
        <strain evidence="1 2">DSM 26000</strain>
    </source>
</reference>
<accession>A0A1I3IPP1</accession>